<evidence type="ECO:0000313" key="4">
    <source>
        <dbReference type="EMBL" id="QPJ63995.1"/>
    </source>
</evidence>
<proteinExistence type="predicted"/>
<dbReference type="EMBL" id="CP048620">
    <property type="protein sequence ID" value="QPJ63995.1"/>
    <property type="molecule type" value="Genomic_DNA"/>
</dbReference>
<evidence type="ECO:0000259" key="3">
    <source>
        <dbReference type="PROSITE" id="PS51352"/>
    </source>
</evidence>
<dbReference type="Pfam" id="PF00578">
    <property type="entry name" value="AhpC-TSA"/>
    <property type="match status" value="1"/>
</dbReference>
<protein>
    <submittedName>
        <fullName evidence="4">TlpA family protein disulfide reductase</fullName>
    </submittedName>
</protein>
<dbReference type="InterPro" id="IPR017937">
    <property type="entry name" value="Thioredoxin_CS"/>
</dbReference>
<evidence type="ECO:0000313" key="5">
    <source>
        <dbReference type="Proteomes" id="UP000594464"/>
    </source>
</evidence>
<keyword evidence="2" id="KW-0732">Signal</keyword>
<dbReference type="InterPro" id="IPR000866">
    <property type="entry name" value="AhpC/TSA"/>
</dbReference>
<dbReference type="KEGG" id="nva:G3M78_00660"/>
<dbReference type="CDD" id="cd02966">
    <property type="entry name" value="TlpA_like_family"/>
    <property type="match status" value="1"/>
</dbReference>
<dbReference type="InterPro" id="IPR013766">
    <property type="entry name" value="Thioredoxin_domain"/>
</dbReference>
<gene>
    <name evidence="4" type="ORF">G3M78_00660</name>
</gene>
<reference evidence="5" key="1">
    <citation type="submission" date="2020-02" db="EMBL/GenBank/DDBJ databases">
        <title>Genomic and physiological characterization of two novel Nitrospinaceae genera.</title>
        <authorList>
            <person name="Mueller A.J."/>
            <person name="Jung M.-Y."/>
            <person name="Strachan C.R."/>
            <person name="Herbold C.W."/>
            <person name="Kirkegaard R.H."/>
            <person name="Daims H."/>
        </authorList>
    </citation>
    <scope>NUCLEOTIDE SEQUENCE [LARGE SCALE GENOMIC DNA]</scope>
</reference>
<name>A0A7T0G261_9BACT</name>
<dbReference type="InterPro" id="IPR036249">
    <property type="entry name" value="Thioredoxin-like_sf"/>
</dbReference>
<dbReference type="Proteomes" id="UP000594464">
    <property type="component" value="Chromosome"/>
</dbReference>
<dbReference type="PANTHER" id="PTHR42852:SF13">
    <property type="entry name" value="PROTEIN DIPZ"/>
    <property type="match status" value="1"/>
</dbReference>
<dbReference type="PROSITE" id="PS51352">
    <property type="entry name" value="THIOREDOXIN_2"/>
    <property type="match status" value="1"/>
</dbReference>
<accession>A0A7T0G261</accession>
<dbReference type="AlphaFoldDB" id="A0A7T0G261"/>
<dbReference type="SUPFAM" id="SSF52833">
    <property type="entry name" value="Thioredoxin-like"/>
    <property type="match status" value="1"/>
</dbReference>
<organism evidence="4 5">
    <name type="scientific">Candidatus Nitrohelix vancouverensis</name>
    <dbReference type="NCBI Taxonomy" id="2705534"/>
    <lineage>
        <taxon>Bacteria</taxon>
        <taxon>Pseudomonadati</taxon>
        <taxon>Nitrospinota/Tectimicrobiota group</taxon>
        <taxon>Nitrospinota</taxon>
        <taxon>Nitrospinia</taxon>
        <taxon>Nitrospinales</taxon>
        <taxon>Nitrospinaceae</taxon>
        <taxon>Candidatus Nitrohelix</taxon>
    </lineage>
</organism>
<dbReference type="PROSITE" id="PS00194">
    <property type="entry name" value="THIOREDOXIN_1"/>
    <property type="match status" value="1"/>
</dbReference>
<feature type="chain" id="PRO_5032927398" evidence="2">
    <location>
        <begin position="23"/>
        <end position="178"/>
    </location>
</feature>
<dbReference type="GO" id="GO:0016491">
    <property type="term" value="F:oxidoreductase activity"/>
    <property type="evidence" value="ECO:0007669"/>
    <property type="project" value="InterPro"/>
</dbReference>
<dbReference type="Gene3D" id="3.40.30.10">
    <property type="entry name" value="Glutaredoxin"/>
    <property type="match status" value="1"/>
</dbReference>
<feature type="signal peptide" evidence="2">
    <location>
        <begin position="1"/>
        <end position="22"/>
    </location>
</feature>
<evidence type="ECO:0000256" key="2">
    <source>
        <dbReference type="SAM" id="SignalP"/>
    </source>
</evidence>
<dbReference type="PANTHER" id="PTHR42852">
    <property type="entry name" value="THIOL:DISULFIDE INTERCHANGE PROTEIN DSBE"/>
    <property type="match status" value="1"/>
</dbReference>
<dbReference type="InterPro" id="IPR050553">
    <property type="entry name" value="Thioredoxin_ResA/DsbE_sf"/>
</dbReference>
<keyword evidence="1" id="KW-0676">Redox-active center</keyword>
<evidence type="ECO:0000256" key="1">
    <source>
        <dbReference type="ARBA" id="ARBA00023284"/>
    </source>
</evidence>
<sequence length="178" mass="20436">MKRAFTILTITASLLYSALAWAHSPIYEKMGVVPPRTEKAAPLFTLENMQGQTVQFDQYFGKPLLLHFWATWCVPCREELPALQKLYESIDRNNLEIVAINIDRGNRDRVEEYIAEMGLTFPMLLDPNQKVRRNYYINGLPTSYLIGPDGTFQGFISGARNWNLQDSNALFSLLKSRQ</sequence>
<feature type="domain" description="Thioredoxin" evidence="3">
    <location>
        <begin position="35"/>
        <end position="178"/>
    </location>
</feature>
<dbReference type="GO" id="GO:0016209">
    <property type="term" value="F:antioxidant activity"/>
    <property type="evidence" value="ECO:0007669"/>
    <property type="project" value="InterPro"/>
</dbReference>